<evidence type="ECO:0000256" key="4">
    <source>
        <dbReference type="ARBA" id="ARBA00022679"/>
    </source>
</evidence>
<dbReference type="Proteomes" id="UP000015453">
    <property type="component" value="Unassembled WGS sequence"/>
</dbReference>
<proteinExistence type="inferred from homology"/>
<keyword evidence="14" id="KW-1185">Reference proteome</keyword>
<evidence type="ECO:0000313" key="14">
    <source>
        <dbReference type="Proteomes" id="UP000015453"/>
    </source>
</evidence>
<evidence type="ECO:0000256" key="7">
    <source>
        <dbReference type="ARBA" id="ARBA00022989"/>
    </source>
</evidence>
<keyword evidence="10" id="KW-0325">Glycoprotein</keyword>
<dbReference type="GO" id="GO:0033843">
    <property type="term" value="F:xyloglucan 6-xylosyltransferase activity"/>
    <property type="evidence" value="ECO:0007669"/>
    <property type="project" value="UniProtKB-EC"/>
</dbReference>
<evidence type="ECO:0000313" key="13">
    <source>
        <dbReference type="EMBL" id="EPS71488.1"/>
    </source>
</evidence>
<keyword evidence="8" id="KW-0333">Golgi apparatus</keyword>
<name>S8E6M4_9LAMI</name>
<evidence type="ECO:0000256" key="2">
    <source>
        <dbReference type="ARBA" id="ARBA00005664"/>
    </source>
</evidence>
<keyword evidence="3" id="KW-0328">Glycosyltransferase</keyword>
<dbReference type="GO" id="GO:0000139">
    <property type="term" value="C:Golgi membrane"/>
    <property type="evidence" value="ECO:0007669"/>
    <property type="project" value="UniProtKB-SubCell"/>
</dbReference>
<gene>
    <name evidence="13" type="ORF">M569_03267</name>
</gene>
<dbReference type="InterPro" id="IPR008630">
    <property type="entry name" value="Glyco_trans_34"/>
</dbReference>
<evidence type="ECO:0000256" key="8">
    <source>
        <dbReference type="ARBA" id="ARBA00023034"/>
    </source>
</evidence>
<dbReference type="AlphaFoldDB" id="S8E6M4"/>
<keyword evidence="6" id="KW-0735">Signal-anchor</keyword>
<evidence type="ECO:0000256" key="3">
    <source>
        <dbReference type="ARBA" id="ARBA00022676"/>
    </source>
</evidence>
<sequence>MLDRVNGRRQAWCPRGLFRRGILDVLCLVLTVVVSRADLGAGSFAAPRKDLDDNRETFSHIRRRILEEVSTAEQNPIGGTNNYGEFDVNKIFKDEDDGIPEFKRDPSQPYTLGPKISDWDQQRGEWLKNNPDFPNFITGNKPRVLLVTGSSPKPCENPIGDHYLLKSIKNKIDYCRLHAIEIFYNLALLDAEMSGFWAKLPLIRKLLLSHPEVEFLWWMDSDAMFTDMAFELPWERYKDQNLVMHGWNEMVYDERNWIGLNTGSFLLRNCQWSLDLLDTLAPMGPKGKTRDEAGKILTRELKGRPVFEADDQSAMVYILTTQREKWGSKVYLENAYYLHGYWGILVDRYEEMIENYHPGLGDHRWPLVTHFVGCKPCGKFGDYPVERCLKQMDRAFNFGDNQILQMYGFTHRSLTSRKVMRFRNETSKPLEVRDELGLLHPVFKAVKAAV</sequence>
<keyword evidence="7" id="KW-1133">Transmembrane helix</keyword>
<dbReference type="OrthoDB" id="205108at2759"/>
<protein>
    <recommendedName>
        <fullName evidence="12">xyloglucan 6-xylosyltransferase</fullName>
        <ecNumber evidence="12">2.4.2.39</ecNumber>
    </recommendedName>
</protein>
<dbReference type="PANTHER" id="PTHR31311:SF5">
    <property type="entry name" value="XYLOGLUCAN 6-XYLOSYLTRANSFERASE 2"/>
    <property type="match status" value="1"/>
</dbReference>
<evidence type="ECO:0000256" key="11">
    <source>
        <dbReference type="ARBA" id="ARBA00051628"/>
    </source>
</evidence>
<dbReference type="GO" id="GO:0009969">
    <property type="term" value="P:xyloglucan biosynthetic process"/>
    <property type="evidence" value="ECO:0007669"/>
    <property type="project" value="TreeGrafter"/>
</dbReference>
<comment type="catalytic activity">
    <reaction evidence="11">
        <text>Transfers an alpha-D-xylosyl residue from UDP-D-xylose to a glucose residue in xyloglucan, forming an alpha-(1-&gt;6)-D-xylosyl-D-glucose linkage.</text>
        <dbReference type="EC" id="2.4.2.39"/>
    </reaction>
</comment>
<dbReference type="Pfam" id="PF05637">
    <property type="entry name" value="Glyco_transf_34"/>
    <property type="match status" value="1"/>
</dbReference>
<comment type="similarity">
    <text evidence="2">Belongs to the glycosyltransferase 34 family.</text>
</comment>
<keyword evidence="9" id="KW-0472">Membrane</keyword>
<keyword evidence="5" id="KW-0812">Transmembrane</keyword>
<evidence type="ECO:0000256" key="10">
    <source>
        <dbReference type="ARBA" id="ARBA00023180"/>
    </source>
</evidence>
<dbReference type="EMBL" id="AUSU01001242">
    <property type="protein sequence ID" value="EPS71488.1"/>
    <property type="molecule type" value="Genomic_DNA"/>
</dbReference>
<dbReference type="GO" id="GO:0005768">
    <property type="term" value="C:endosome"/>
    <property type="evidence" value="ECO:0007669"/>
    <property type="project" value="TreeGrafter"/>
</dbReference>
<dbReference type="InterPro" id="IPR029044">
    <property type="entry name" value="Nucleotide-diphossugar_trans"/>
</dbReference>
<evidence type="ECO:0000256" key="9">
    <source>
        <dbReference type="ARBA" id="ARBA00023136"/>
    </source>
</evidence>
<organism evidence="13 14">
    <name type="scientific">Genlisea aurea</name>
    <dbReference type="NCBI Taxonomy" id="192259"/>
    <lineage>
        <taxon>Eukaryota</taxon>
        <taxon>Viridiplantae</taxon>
        <taxon>Streptophyta</taxon>
        <taxon>Embryophyta</taxon>
        <taxon>Tracheophyta</taxon>
        <taxon>Spermatophyta</taxon>
        <taxon>Magnoliopsida</taxon>
        <taxon>eudicotyledons</taxon>
        <taxon>Gunneridae</taxon>
        <taxon>Pentapetalae</taxon>
        <taxon>asterids</taxon>
        <taxon>lamiids</taxon>
        <taxon>Lamiales</taxon>
        <taxon>Lentibulariaceae</taxon>
        <taxon>Genlisea</taxon>
    </lineage>
</organism>
<evidence type="ECO:0000256" key="5">
    <source>
        <dbReference type="ARBA" id="ARBA00022692"/>
    </source>
</evidence>
<evidence type="ECO:0000256" key="6">
    <source>
        <dbReference type="ARBA" id="ARBA00022968"/>
    </source>
</evidence>
<comment type="caution">
    <text evidence="13">The sequence shown here is derived from an EMBL/GenBank/DDBJ whole genome shotgun (WGS) entry which is preliminary data.</text>
</comment>
<accession>S8E6M4</accession>
<comment type="subcellular location">
    <subcellularLocation>
        <location evidence="1">Golgi apparatus membrane</location>
        <topology evidence="1">Single-pass type II membrane protein</topology>
    </subcellularLocation>
</comment>
<evidence type="ECO:0000256" key="12">
    <source>
        <dbReference type="ARBA" id="ARBA00066326"/>
    </source>
</evidence>
<dbReference type="FunFam" id="3.90.550.10:FF:000032">
    <property type="entry name" value="xyloglucan 6-xylosyltransferase 2"/>
    <property type="match status" value="1"/>
</dbReference>
<dbReference type="EC" id="2.4.2.39" evidence="12"/>
<dbReference type="Gene3D" id="3.90.550.10">
    <property type="entry name" value="Spore Coat Polysaccharide Biosynthesis Protein SpsA, Chain A"/>
    <property type="match status" value="1"/>
</dbReference>
<dbReference type="PANTHER" id="PTHR31311">
    <property type="entry name" value="XYLOGLUCAN 6-XYLOSYLTRANSFERASE 5-RELATED-RELATED"/>
    <property type="match status" value="1"/>
</dbReference>
<dbReference type="GO" id="GO:0005802">
    <property type="term" value="C:trans-Golgi network"/>
    <property type="evidence" value="ECO:0007669"/>
    <property type="project" value="TreeGrafter"/>
</dbReference>
<dbReference type="GO" id="GO:0016758">
    <property type="term" value="F:hexosyltransferase activity"/>
    <property type="evidence" value="ECO:0007669"/>
    <property type="project" value="TreeGrafter"/>
</dbReference>
<dbReference type="GO" id="GO:0035252">
    <property type="term" value="F:UDP-xylosyltransferase activity"/>
    <property type="evidence" value="ECO:0007669"/>
    <property type="project" value="TreeGrafter"/>
</dbReference>
<keyword evidence="4" id="KW-0808">Transferase</keyword>
<reference evidence="13 14" key="1">
    <citation type="journal article" date="2013" name="BMC Genomics">
        <title>The miniature genome of a carnivorous plant Genlisea aurea contains a low number of genes and short non-coding sequences.</title>
        <authorList>
            <person name="Leushkin E.V."/>
            <person name="Sutormin R.A."/>
            <person name="Nabieva E.R."/>
            <person name="Penin A.A."/>
            <person name="Kondrashov A.S."/>
            <person name="Logacheva M.D."/>
        </authorList>
    </citation>
    <scope>NUCLEOTIDE SEQUENCE [LARGE SCALE GENOMIC DNA]</scope>
</reference>
<evidence type="ECO:0000256" key="1">
    <source>
        <dbReference type="ARBA" id="ARBA00004323"/>
    </source>
</evidence>